<dbReference type="InterPro" id="IPR016181">
    <property type="entry name" value="Acyl_CoA_acyltransferase"/>
</dbReference>
<name>A0A2U2BQW3_9PROT</name>
<evidence type="ECO:0000313" key="3">
    <source>
        <dbReference type="EMBL" id="PWE16395.1"/>
    </source>
</evidence>
<accession>A0A2U2BQW3</accession>
<evidence type="ECO:0000313" key="4">
    <source>
        <dbReference type="Proteomes" id="UP000245168"/>
    </source>
</evidence>
<feature type="region of interest" description="Disordered" evidence="1">
    <location>
        <begin position="155"/>
        <end position="180"/>
    </location>
</feature>
<evidence type="ECO:0000259" key="2">
    <source>
        <dbReference type="PROSITE" id="PS51186"/>
    </source>
</evidence>
<dbReference type="Proteomes" id="UP000245168">
    <property type="component" value="Unassembled WGS sequence"/>
</dbReference>
<dbReference type="Pfam" id="PF00583">
    <property type="entry name" value="Acetyltransf_1"/>
    <property type="match status" value="1"/>
</dbReference>
<dbReference type="AlphaFoldDB" id="A0A2U2BQW3"/>
<dbReference type="CDD" id="cd04301">
    <property type="entry name" value="NAT_SF"/>
    <property type="match status" value="1"/>
</dbReference>
<dbReference type="EMBL" id="QEXV01000007">
    <property type="protein sequence ID" value="PWE16395.1"/>
    <property type="molecule type" value="Genomic_DNA"/>
</dbReference>
<dbReference type="PROSITE" id="PS51186">
    <property type="entry name" value="GNAT"/>
    <property type="match status" value="1"/>
</dbReference>
<protein>
    <submittedName>
        <fullName evidence="3">N-acetyltransferase</fullName>
    </submittedName>
</protein>
<reference evidence="4" key="1">
    <citation type="submission" date="2018-05" db="EMBL/GenBank/DDBJ databases">
        <authorList>
            <person name="Liu B.-T."/>
        </authorList>
    </citation>
    <scope>NUCLEOTIDE SEQUENCE [LARGE SCALE GENOMIC DNA]</scope>
    <source>
        <strain evidence="4">WD6-1</strain>
    </source>
</reference>
<keyword evidence="4" id="KW-1185">Reference proteome</keyword>
<keyword evidence="3" id="KW-0808">Transferase</keyword>
<dbReference type="InterPro" id="IPR050276">
    <property type="entry name" value="MshD_Acetyltransferase"/>
</dbReference>
<dbReference type="Gene3D" id="3.40.630.30">
    <property type="match status" value="1"/>
</dbReference>
<sequence>MRERPMTADIAIRPARPDDMAGLETLYPAAFPDEDLLGLVRALSAEGPTVVSLVAERDGRVIGHVCVSICGVGGRPNAAGLLGPLAVAPEAQGQGLGRALVETGLERMADAGVDAVCVLGDPGYYGRYGFEPGTGIAPPYPMPEEWREAWQGLRTSPDAPRVSGRLEPPAPWMDEALWRP</sequence>
<feature type="domain" description="N-acetyltransferase" evidence="2">
    <location>
        <begin position="10"/>
        <end position="147"/>
    </location>
</feature>
<evidence type="ECO:0000256" key="1">
    <source>
        <dbReference type="SAM" id="MobiDB-lite"/>
    </source>
</evidence>
<dbReference type="SUPFAM" id="SSF55729">
    <property type="entry name" value="Acyl-CoA N-acyltransferases (Nat)"/>
    <property type="match status" value="1"/>
</dbReference>
<dbReference type="InterPro" id="IPR000182">
    <property type="entry name" value="GNAT_dom"/>
</dbReference>
<dbReference type="PANTHER" id="PTHR43617:SF2">
    <property type="entry name" value="UPF0039 PROTEIN SLL0451"/>
    <property type="match status" value="1"/>
</dbReference>
<proteinExistence type="predicted"/>
<gene>
    <name evidence="3" type="ORF">DDZ18_13310</name>
</gene>
<organism evidence="3 4">
    <name type="scientific">Marinicauda salina</name>
    <dbReference type="NCBI Taxonomy" id="2135793"/>
    <lineage>
        <taxon>Bacteria</taxon>
        <taxon>Pseudomonadati</taxon>
        <taxon>Pseudomonadota</taxon>
        <taxon>Alphaproteobacteria</taxon>
        <taxon>Maricaulales</taxon>
        <taxon>Maricaulaceae</taxon>
        <taxon>Marinicauda</taxon>
    </lineage>
</organism>
<dbReference type="PANTHER" id="PTHR43617">
    <property type="entry name" value="L-AMINO ACID N-ACETYLTRANSFERASE"/>
    <property type="match status" value="1"/>
</dbReference>
<dbReference type="GO" id="GO:0016747">
    <property type="term" value="F:acyltransferase activity, transferring groups other than amino-acyl groups"/>
    <property type="evidence" value="ECO:0007669"/>
    <property type="project" value="InterPro"/>
</dbReference>
<comment type="caution">
    <text evidence="3">The sequence shown here is derived from an EMBL/GenBank/DDBJ whole genome shotgun (WGS) entry which is preliminary data.</text>
</comment>